<accession>A0AAD5AJH5</accession>
<evidence type="ECO:0000256" key="3">
    <source>
        <dbReference type="ARBA" id="ARBA00022490"/>
    </source>
</evidence>
<evidence type="ECO:0000256" key="4">
    <source>
        <dbReference type="ARBA" id="ARBA00022737"/>
    </source>
</evidence>
<organism evidence="6 7">
    <name type="scientific">Silurus asotus</name>
    <name type="common">Amur catfish</name>
    <name type="synonym">Parasilurus asotus</name>
    <dbReference type="NCBI Taxonomy" id="30991"/>
    <lineage>
        <taxon>Eukaryota</taxon>
        <taxon>Metazoa</taxon>
        <taxon>Chordata</taxon>
        <taxon>Craniata</taxon>
        <taxon>Vertebrata</taxon>
        <taxon>Euteleostomi</taxon>
        <taxon>Actinopterygii</taxon>
        <taxon>Neopterygii</taxon>
        <taxon>Teleostei</taxon>
        <taxon>Ostariophysi</taxon>
        <taxon>Siluriformes</taxon>
        <taxon>Siluridae</taxon>
        <taxon>Silurus</taxon>
    </lineage>
</organism>
<protein>
    <submittedName>
        <fullName evidence="6">Kelch-like protein 40a</fullName>
    </submittedName>
</protein>
<comment type="subcellular location">
    <subcellularLocation>
        <location evidence="1">Cytoplasm</location>
    </subcellularLocation>
</comment>
<dbReference type="PANTHER" id="PTHR24412:SF22">
    <property type="entry name" value="KELCH-LIKE PROTEIN 40"/>
    <property type="match status" value="1"/>
</dbReference>
<sequence length="143" mass="16187">MHKRDTFPKSFKWGESDPIPYSVYGHGTVSHNGLIYIIGGKSESKKCLKRMCVYNPSKFEWKDLAPMKTARSLFGVAVHKNKIYVVTGVTDDGLTSKVEVYDIAKNMYDEEENCWSGMLREIRYAAGATVLGVRLNALRLTKM</sequence>
<keyword evidence="5" id="KW-0833">Ubl conjugation pathway</keyword>
<keyword evidence="4" id="KW-0677">Repeat</keyword>
<dbReference type="SMART" id="SM00612">
    <property type="entry name" value="Kelch"/>
    <property type="match status" value="1"/>
</dbReference>
<dbReference type="InterPro" id="IPR015915">
    <property type="entry name" value="Kelch-typ_b-propeller"/>
</dbReference>
<evidence type="ECO:0000256" key="5">
    <source>
        <dbReference type="ARBA" id="ARBA00022786"/>
    </source>
</evidence>
<dbReference type="Proteomes" id="UP001205998">
    <property type="component" value="Unassembled WGS sequence"/>
</dbReference>
<evidence type="ECO:0000313" key="6">
    <source>
        <dbReference type="EMBL" id="KAI5616899.1"/>
    </source>
</evidence>
<name>A0AAD5AJH5_SILAS</name>
<evidence type="ECO:0000256" key="1">
    <source>
        <dbReference type="ARBA" id="ARBA00004496"/>
    </source>
</evidence>
<dbReference type="AlphaFoldDB" id="A0AAD5AJH5"/>
<keyword evidence="3" id="KW-0963">Cytoplasm</keyword>
<dbReference type="EMBL" id="MU551711">
    <property type="protein sequence ID" value="KAI5616899.1"/>
    <property type="molecule type" value="Genomic_DNA"/>
</dbReference>
<keyword evidence="7" id="KW-1185">Reference proteome</keyword>
<gene>
    <name evidence="6" type="ORF">C0J50_23487</name>
</gene>
<reference evidence="6" key="1">
    <citation type="submission" date="2018-07" db="EMBL/GenBank/DDBJ databases">
        <title>Comparative genomics of catfishes provides insights into carnivory and benthic adaptation.</title>
        <authorList>
            <person name="Zhang Y."/>
            <person name="Wang D."/>
            <person name="Peng Z."/>
            <person name="Zheng S."/>
            <person name="Shao F."/>
            <person name="Tao W."/>
        </authorList>
    </citation>
    <scope>NUCLEOTIDE SEQUENCE</scope>
    <source>
        <strain evidence="6">Chongqing</strain>
    </source>
</reference>
<dbReference type="InterPro" id="IPR006652">
    <property type="entry name" value="Kelch_1"/>
</dbReference>
<dbReference type="GO" id="GO:0005737">
    <property type="term" value="C:cytoplasm"/>
    <property type="evidence" value="ECO:0007669"/>
    <property type="project" value="UniProtKB-SubCell"/>
</dbReference>
<evidence type="ECO:0000313" key="7">
    <source>
        <dbReference type="Proteomes" id="UP001205998"/>
    </source>
</evidence>
<evidence type="ECO:0000256" key="2">
    <source>
        <dbReference type="ARBA" id="ARBA00022441"/>
    </source>
</evidence>
<dbReference type="SUPFAM" id="SSF117281">
    <property type="entry name" value="Kelch motif"/>
    <property type="match status" value="1"/>
</dbReference>
<proteinExistence type="predicted"/>
<dbReference type="PANTHER" id="PTHR24412">
    <property type="entry name" value="KELCH PROTEIN"/>
    <property type="match status" value="1"/>
</dbReference>
<keyword evidence="2" id="KW-0880">Kelch repeat</keyword>
<dbReference type="Pfam" id="PF01344">
    <property type="entry name" value="Kelch_1"/>
    <property type="match status" value="2"/>
</dbReference>
<comment type="caution">
    <text evidence="6">The sequence shown here is derived from an EMBL/GenBank/DDBJ whole genome shotgun (WGS) entry which is preliminary data.</text>
</comment>
<dbReference type="Gene3D" id="2.120.10.80">
    <property type="entry name" value="Kelch-type beta propeller"/>
    <property type="match status" value="1"/>
</dbReference>